<organism evidence="1 2">
    <name type="scientific">Dryococelus australis</name>
    <dbReference type="NCBI Taxonomy" id="614101"/>
    <lineage>
        <taxon>Eukaryota</taxon>
        <taxon>Metazoa</taxon>
        <taxon>Ecdysozoa</taxon>
        <taxon>Arthropoda</taxon>
        <taxon>Hexapoda</taxon>
        <taxon>Insecta</taxon>
        <taxon>Pterygota</taxon>
        <taxon>Neoptera</taxon>
        <taxon>Polyneoptera</taxon>
        <taxon>Phasmatodea</taxon>
        <taxon>Verophasmatodea</taxon>
        <taxon>Anareolatae</taxon>
        <taxon>Phasmatidae</taxon>
        <taxon>Eurycanthinae</taxon>
        <taxon>Dryococelus</taxon>
    </lineage>
</organism>
<evidence type="ECO:0000313" key="2">
    <source>
        <dbReference type="Proteomes" id="UP001159363"/>
    </source>
</evidence>
<reference evidence="1 2" key="1">
    <citation type="submission" date="2023-02" db="EMBL/GenBank/DDBJ databases">
        <title>LHISI_Scaffold_Assembly.</title>
        <authorList>
            <person name="Stuart O.P."/>
            <person name="Cleave R."/>
            <person name="Magrath M.J.L."/>
            <person name="Mikheyev A.S."/>
        </authorList>
    </citation>
    <scope>NUCLEOTIDE SEQUENCE [LARGE SCALE GENOMIC DNA]</scope>
    <source>
        <strain evidence="1">Daus_M_001</strain>
        <tissue evidence="1">Leg muscle</tissue>
    </source>
</reference>
<keyword evidence="2" id="KW-1185">Reference proteome</keyword>
<name>A0ABQ9I6G2_9NEOP</name>
<gene>
    <name evidence="1" type="ORF">PR048_004808</name>
</gene>
<protein>
    <submittedName>
        <fullName evidence="1">Uncharacterized protein</fullName>
    </submittedName>
</protein>
<comment type="caution">
    <text evidence="1">The sequence shown here is derived from an EMBL/GenBank/DDBJ whole genome shotgun (WGS) entry which is preliminary data.</text>
</comment>
<accession>A0ABQ9I6G2</accession>
<sequence length="111" mass="12103">MGMGSQYHINADAHGLSKATVHCCIKRVCNILIHTLLGEEVRWPAAPALAIPQLFMRTANFPRIAGIVDGLLIKIDAQHNNEGAFVDRNGDHSINIMVVCGSNIEFFYASA</sequence>
<evidence type="ECO:0000313" key="1">
    <source>
        <dbReference type="EMBL" id="KAJ8892228.1"/>
    </source>
</evidence>
<dbReference type="EMBL" id="JARBHB010000002">
    <property type="protein sequence ID" value="KAJ8892228.1"/>
    <property type="molecule type" value="Genomic_DNA"/>
</dbReference>
<dbReference type="Proteomes" id="UP001159363">
    <property type="component" value="Chromosome 2"/>
</dbReference>
<proteinExistence type="predicted"/>